<accession>A0ABR9HZW5</accession>
<organism evidence="2 3">
    <name type="scientific">Amycolatopsis lexingtonensis</name>
    <dbReference type="NCBI Taxonomy" id="218822"/>
    <lineage>
        <taxon>Bacteria</taxon>
        <taxon>Bacillati</taxon>
        <taxon>Actinomycetota</taxon>
        <taxon>Actinomycetes</taxon>
        <taxon>Pseudonocardiales</taxon>
        <taxon>Pseudonocardiaceae</taxon>
        <taxon>Amycolatopsis</taxon>
    </lineage>
</organism>
<keyword evidence="1" id="KW-0732">Signal</keyword>
<dbReference type="Proteomes" id="UP000631670">
    <property type="component" value="Unassembled WGS sequence"/>
</dbReference>
<reference evidence="2 3" key="1">
    <citation type="submission" date="2020-10" db="EMBL/GenBank/DDBJ databases">
        <title>Sequencing the genomes of 1000 actinobacteria strains.</title>
        <authorList>
            <person name="Klenk H.-P."/>
        </authorList>
    </citation>
    <scope>NUCLEOTIDE SEQUENCE [LARGE SCALE GENOMIC DNA]</scope>
    <source>
        <strain evidence="2 3">DSM 44653</strain>
    </source>
</reference>
<feature type="chain" id="PRO_5045165249" description="GerMN domain-containing protein" evidence="1">
    <location>
        <begin position="26"/>
        <end position="162"/>
    </location>
</feature>
<feature type="signal peptide" evidence="1">
    <location>
        <begin position="1"/>
        <end position="25"/>
    </location>
</feature>
<dbReference type="EMBL" id="JADBEG010000001">
    <property type="protein sequence ID" value="MBE1496451.1"/>
    <property type="molecule type" value="Genomic_DNA"/>
</dbReference>
<dbReference type="RefSeq" id="WP_249026803.1">
    <property type="nucleotide sequence ID" value="NZ_JADBEG010000001.1"/>
</dbReference>
<sequence>MKKLLVLAVLLLVSACGVKPTPVVGAGPAPTLRNPEGGARGAEVILYFVLDGRLTPVTRPIASSVGVNTTLSLLLGGPSYAETADGYTTMLPPAGGEITLSPEPPPTITLPFPVQQLNPTAINQLVCTTFAALAAQSRYVIDNAIVLAGTDAKLPPQTCQAF</sequence>
<evidence type="ECO:0000313" key="2">
    <source>
        <dbReference type="EMBL" id="MBE1496451.1"/>
    </source>
</evidence>
<dbReference type="PROSITE" id="PS51257">
    <property type="entry name" value="PROKAR_LIPOPROTEIN"/>
    <property type="match status" value="1"/>
</dbReference>
<keyword evidence="3" id="KW-1185">Reference proteome</keyword>
<proteinExistence type="predicted"/>
<comment type="caution">
    <text evidence="2">The sequence shown here is derived from an EMBL/GenBank/DDBJ whole genome shotgun (WGS) entry which is preliminary data.</text>
</comment>
<evidence type="ECO:0000313" key="3">
    <source>
        <dbReference type="Proteomes" id="UP000631670"/>
    </source>
</evidence>
<gene>
    <name evidence="2" type="ORF">H4696_003551</name>
</gene>
<evidence type="ECO:0000256" key="1">
    <source>
        <dbReference type="SAM" id="SignalP"/>
    </source>
</evidence>
<evidence type="ECO:0008006" key="4">
    <source>
        <dbReference type="Google" id="ProtNLM"/>
    </source>
</evidence>
<name>A0ABR9HZW5_9PSEU</name>
<protein>
    <recommendedName>
        <fullName evidence="4">GerMN domain-containing protein</fullName>
    </recommendedName>
</protein>